<protein>
    <submittedName>
        <fullName evidence="1">Uncharacterized protein</fullName>
    </submittedName>
</protein>
<organism evidence="1 2">
    <name type="scientific">Paenibacillus glycanilyticus</name>
    <dbReference type="NCBI Taxonomy" id="126569"/>
    <lineage>
        <taxon>Bacteria</taxon>
        <taxon>Bacillati</taxon>
        <taxon>Bacillota</taxon>
        <taxon>Bacilli</taxon>
        <taxon>Bacillales</taxon>
        <taxon>Paenibacillaceae</taxon>
        <taxon>Paenibacillus</taxon>
    </lineage>
</organism>
<keyword evidence="2" id="KW-1185">Reference proteome</keyword>
<evidence type="ECO:0000313" key="1">
    <source>
        <dbReference type="EMBL" id="GMK44580.1"/>
    </source>
</evidence>
<sequence>MEERKSGSGKRKLRLLAGLFLILLAVCTLAGNTIRNLSLQKVYTQTASMGSITHEFEGKATVQPEQTQALMNPSGWKVKKVLVKQCDKVTKGQKLIEYDGGEAMLQLDDMKTSLKKQQLSLSQLQTDYITAVTEGDESELSAAKVALDSAKLDIASQENHILSLQKSIAESQSVFAPFAGIATEVNALAGSGPGGGPDIVLTKASEGFKIQLQVPGDIARLLEVGETLDQIKIEGKDTEQLTGTITTIDNDVNGAALDLADGGISPQSNDSDSMPGIVTVKLKDNKLIGGERLQVKIVKSNSGNILTLPNEAVHQDDQGAYVFTLESKEGPLGNAYHAVKTPVKVTDSNAYATAVTEGLFEEQEVIVSSTGYLIDGTRVRR</sequence>
<dbReference type="Proteomes" id="UP001285921">
    <property type="component" value="Unassembled WGS sequence"/>
</dbReference>
<dbReference type="RefSeq" id="WP_317979545.1">
    <property type="nucleotide sequence ID" value="NZ_BTCL01000004.1"/>
</dbReference>
<comment type="caution">
    <text evidence="1">The sequence shown here is derived from an EMBL/GenBank/DDBJ whole genome shotgun (WGS) entry which is preliminary data.</text>
</comment>
<evidence type="ECO:0000313" key="2">
    <source>
        <dbReference type="Proteomes" id="UP001285921"/>
    </source>
</evidence>
<dbReference type="SUPFAM" id="SSF111369">
    <property type="entry name" value="HlyD-like secretion proteins"/>
    <property type="match status" value="1"/>
</dbReference>
<dbReference type="Gene3D" id="2.40.30.170">
    <property type="match status" value="1"/>
</dbReference>
<gene>
    <name evidence="1" type="ORF">PghCCS26_17080</name>
</gene>
<dbReference type="Gene3D" id="2.40.50.100">
    <property type="match status" value="1"/>
</dbReference>
<dbReference type="PANTHER" id="PTHR30469">
    <property type="entry name" value="MULTIDRUG RESISTANCE PROTEIN MDTA"/>
    <property type="match status" value="1"/>
</dbReference>
<proteinExistence type="predicted"/>
<name>A0ABQ6NKD3_9BACL</name>
<dbReference type="EMBL" id="BTCL01000004">
    <property type="protein sequence ID" value="GMK44580.1"/>
    <property type="molecule type" value="Genomic_DNA"/>
</dbReference>
<dbReference type="Gene3D" id="2.40.420.20">
    <property type="match status" value="1"/>
</dbReference>
<dbReference type="Gene3D" id="1.10.287.470">
    <property type="entry name" value="Helix hairpin bin"/>
    <property type="match status" value="1"/>
</dbReference>
<reference evidence="1 2" key="1">
    <citation type="submission" date="2023-05" db="EMBL/GenBank/DDBJ databases">
        <title>Draft genome of Paenibacillus sp. CCS26.</title>
        <authorList>
            <person name="Akita H."/>
            <person name="Shinto Y."/>
            <person name="Kimura Z."/>
        </authorList>
    </citation>
    <scope>NUCLEOTIDE SEQUENCE [LARGE SCALE GENOMIC DNA]</scope>
    <source>
        <strain evidence="1 2">CCS26</strain>
    </source>
</reference>
<accession>A0ABQ6NKD3</accession>